<dbReference type="Proteomes" id="UP000822476">
    <property type="component" value="Unassembled WGS sequence"/>
</dbReference>
<evidence type="ECO:0000256" key="1">
    <source>
        <dbReference type="SAM" id="MobiDB-lite"/>
    </source>
</evidence>
<feature type="region of interest" description="Disordered" evidence="1">
    <location>
        <begin position="76"/>
        <end position="96"/>
    </location>
</feature>
<feature type="compositionally biased region" description="Basic and acidic residues" evidence="1">
    <location>
        <begin position="78"/>
        <end position="94"/>
    </location>
</feature>
<keyword evidence="4" id="KW-1185">Reference proteome</keyword>
<evidence type="ECO:0000256" key="2">
    <source>
        <dbReference type="SAM" id="SignalP"/>
    </source>
</evidence>
<evidence type="ECO:0000313" key="3">
    <source>
        <dbReference type="EMBL" id="KAF7262441.1"/>
    </source>
</evidence>
<sequence length="342" mass="38999">MHSGLIIVEWLLFAQTFGAAIAYVARESHPNELGQFARIGNKHLQSALYSIAEEPAKTPGELPKWLDNELEALYPVPEKSEVRTDKPDPTKYPEPDLEFSSVMEERKELDHVNSEMNPFNEIDHAKPAMNSLNQTFTTVTSKSTESPLSYSTTEQDVTDFRLTPRKTESEHMINAIRLLTTNARNFMGSLEAINEKNYRSMTEFLKRHAGSGLQTADYGAMLQSWKLVATGSEELTEQFLRKMSLLAIMNHTIEHTVAILLSVKTYMQQYISDIVKRQNLMMDTAFGLVNQPTLSQSEFLLLENLLNFHQQVHTHSFRTMNTYVELLNRLANIKKSSPTINR</sequence>
<dbReference type="EMBL" id="JTDE01000063">
    <property type="protein sequence ID" value="KAF7262441.1"/>
    <property type="molecule type" value="Genomic_DNA"/>
</dbReference>
<dbReference type="AlphaFoldDB" id="A0A8S9ZAL0"/>
<organism evidence="3 4">
    <name type="scientific">Paragonimus skrjabini miyazakii</name>
    <dbReference type="NCBI Taxonomy" id="59628"/>
    <lineage>
        <taxon>Eukaryota</taxon>
        <taxon>Metazoa</taxon>
        <taxon>Spiralia</taxon>
        <taxon>Lophotrochozoa</taxon>
        <taxon>Platyhelminthes</taxon>
        <taxon>Trematoda</taxon>
        <taxon>Digenea</taxon>
        <taxon>Plagiorchiida</taxon>
        <taxon>Troglotremata</taxon>
        <taxon>Troglotrematidae</taxon>
        <taxon>Paragonimus</taxon>
    </lineage>
</organism>
<keyword evidence="2" id="KW-0732">Signal</keyword>
<feature type="signal peptide" evidence="2">
    <location>
        <begin position="1"/>
        <end position="22"/>
    </location>
</feature>
<dbReference type="OrthoDB" id="6271925at2759"/>
<reference evidence="3" key="1">
    <citation type="submission" date="2019-07" db="EMBL/GenBank/DDBJ databases">
        <title>Annotation for the trematode Paragonimus miyazaki's.</title>
        <authorList>
            <person name="Choi Y.-J."/>
        </authorList>
    </citation>
    <scope>NUCLEOTIDE SEQUENCE</scope>
    <source>
        <strain evidence="3">Japan</strain>
    </source>
</reference>
<name>A0A8S9ZAL0_9TREM</name>
<feature type="chain" id="PRO_5035897120" evidence="2">
    <location>
        <begin position="23"/>
        <end position="342"/>
    </location>
</feature>
<proteinExistence type="predicted"/>
<gene>
    <name evidence="3" type="ORF">EG68_00356</name>
</gene>
<evidence type="ECO:0000313" key="4">
    <source>
        <dbReference type="Proteomes" id="UP000822476"/>
    </source>
</evidence>
<protein>
    <submittedName>
        <fullName evidence="3">Uncharacterized protein</fullName>
    </submittedName>
</protein>
<comment type="caution">
    <text evidence="3">The sequence shown here is derived from an EMBL/GenBank/DDBJ whole genome shotgun (WGS) entry which is preliminary data.</text>
</comment>
<accession>A0A8S9ZAL0</accession>